<evidence type="ECO:0000256" key="2">
    <source>
        <dbReference type="SAM" id="Phobius"/>
    </source>
</evidence>
<dbReference type="InterPro" id="IPR036779">
    <property type="entry name" value="LysM_dom_sf"/>
</dbReference>
<dbReference type="Proteomes" id="UP000013015">
    <property type="component" value="Unassembled WGS sequence"/>
</dbReference>
<organism evidence="4 5">
    <name type="scientific">Schaalia cardiffensis F0333</name>
    <dbReference type="NCBI Taxonomy" id="888050"/>
    <lineage>
        <taxon>Bacteria</taxon>
        <taxon>Bacillati</taxon>
        <taxon>Actinomycetota</taxon>
        <taxon>Actinomycetes</taxon>
        <taxon>Actinomycetales</taxon>
        <taxon>Actinomycetaceae</taxon>
        <taxon>Schaalia</taxon>
    </lineage>
</organism>
<reference evidence="4 5" key="1">
    <citation type="submission" date="2013-03" db="EMBL/GenBank/DDBJ databases">
        <title>Reference genome for the Human Microbiome Project.</title>
        <authorList>
            <person name="Aqrawi P."/>
            <person name="Ayvaz T."/>
            <person name="Bess C."/>
            <person name="Blankenburg K."/>
            <person name="Coyle M."/>
            <person name="Deng J."/>
            <person name="Forbes L."/>
            <person name="Fowler G."/>
            <person name="Francisco L."/>
            <person name="Fu Q."/>
            <person name="Gibbs R."/>
            <person name="Gross S."/>
            <person name="Gubbala S."/>
            <person name="Hale W."/>
            <person name="Hemphill L."/>
            <person name="Highlander S."/>
            <person name="Hirani K."/>
            <person name="Jackson L."/>
            <person name="Jakkamsetti A."/>
            <person name="Javaid M."/>
            <person name="Jayaseelan J.C."/>
            <person name="Jiang H."/>
            <person name="Joshi V."/>
            <person name="Korchina V."/>
            <person name="Kovar C."/>
            <person name="Lara F."/>
            <person name="Lee S."/>
            <person name="Liu Y."/>
            <person name="Mata R."/>
            <person name="Mathew T."/>
            <person name="Munidasa M."/>
            <person name="Muzny D."/>
            <person name="Nazareth L."/>
            <person name="Ngo R."/>
            <person name="Nguyen L."/>
            <person name="Nguyen N."/>
            <person name="Okwuonu G."/>
            <person name="Ongeri F."/>
            <person name="Palculict T."/>
            <person name="Patil S."/>
            <person name="Petrosino J."/>
            <person name="Pham C."/>
            <person name="Pham P."/>
            <person name="Pu L.-L."/>
            <person name="Qin X."/>
            <person name="Qu J."/>
            <person name="Reid J."/>
            <person name="Ross M."/>
            <person name="Ruth R."/>
            <person name="Saada N."/>
            <person name="San Lucas F."/>
            <person name="Santibanez J."/>
            <person name="Shang Y."/>
            <person name="Simmons D."/>
            <person name="Song X.-Z."/>
            <person name="Tang L.-Y."/>
            <person name="Thornton R."/>
            <person name="Warren J."/>
            <person name="Weissenberger G."/>
            <person name="Wilczek-Boney K."/>
            <person name="Worley K."/>
            <person name="Youmans B."/>
            <person name="Zhang J."/>
            <person name="Zhang L."/>
            <person name="Zhao Z."/>
            <person name="Zhou C."/>
            <person name="Zhu D."/>
            <person name="Zhu Y."/>
        </authorList>
    </citation>
    <scope>NUCLEOTIDE SEQUENCE [LARGE SCALE GENOMIC DNA]</scope>
    <source>
        <strain evidence="4 5">F0333</strain>
    </source>
</reference>
<feature type="region of interest" description="Disordered" evidence="1">
    <location>
        <begin position="105"/>
        <end position="217"/>
    </location>
</feature>
<dbReference type="AlphaFoldDB" id="N6X6D8"/>
<evidence type="ECO:0000313" key="4">
    <source>
        <dbReference type="EMBL" id="ENO18947.1"/>
    </source>
</evidence>
<evidence type="ECO:0000256" key="1">
    <source>
        <dbReference type="SAM" id="MobiDB-lite"/>
    </source>
</evidence>
<dbReference type="HOGENOM" id="CLU_971920_0_0_11"/>
<dbReference type="Gene3D" id="3.10.350.10">
    <property type="entry name" value="LysM domain"/>
    <property type="match status" value="1"/>
</dbReference>
<keyword evidence="2" id="KW-0812">Transmembrane</keyword>
<dbReference type="RefSeq" id="WP_005961952.1">
    <property type="nucleotide sequence ID" value="NZ_CP040505.1"/>
</dbReference>
<dbReference type="eggNOG" id="COG1652">
    <property type="taxonomic scope" value="Bacteria"/>
</dbReference>
<feature type="transmembrane region" description="Helical" evidence="2">
    <location>
        <begin position="39"/>
        <end position="61"/>
    </location>
</feature>
<keyword evidence="2" id="KW-1133">Transmembrane helix</keyword>
<name>N6X6D8_9ACTO</name>
<comment type="caution">
    <text evidence="4">The sequence shown here is derived from an EMBL/GenBank/DDBJ whole genome shotgun (WGS) entry which is preliminary data.</text>
</comment>
<feature type="compositionally biased region" description="Polar residues" evidence="1">
    <location>
        <begin position="156"/>
        <end position="203"/>
    </location>
</feature>
<gene>
    <name evidence="4" type="ORF">HMPREF9004_0282</name>
</gene>
<evidence type="ECO:0000259" key="3">
    <source>
        <dbReference type="PROSITE" id="PS51782"/>
    </source>
</evidence>
<dbReference type="PATRIC" id="fig|888050.3.peg.276"/>
<dbReference type="EMBL" id="AQHZ01000005">
    <property type="protein sequence ID" value="ENO18947.1"/>
    <property type="molecule type" value="Genomic_DNA"/>
</dbReference>
<evidence type="ECO:0000313" key="5">
    <source>
        <dbReference type="Proteomes" id="UP000013015"/>
    </source>
</evidence>
<accession>N6X6D8</accession>
<dbReference type="STRING" id="888050.HMPREF9004_0282"/>
<feature type="compositionally biased region" description="Polar residues" evidence="1">
    <location>
        <begin position="128"/>
        <end position="148"/>
    </location>
</feature>
<sequence>MASPAHPEFLLTAAVTAFVALILFRAALAAWLALATRLTFLPSVLRLFFGRAVMLIGSGAARRLVIAGARRSALGLATLGFGMSGAAIATPLPLETDSTASNSESVSWLWHSTDPAEASPSDLGRLTPSPQNNAEQAQAPTQDLQTPDHSPEQFPRTDQTHPQDLTHSTRRSVPSSTTDPDPRSTKLQSAPLSSDLKASTGSAPSGEGPLSHQGSELDSLQPRATLTVEPGDCLWSIAETLLPSGASDSQIDAAWRALYAANASVVGSDPSLIHPGTVLVLPQESK</sequence>
<dbReference type="CDD" id="cd00118">
    <property type="entry name" value="LysM"/>
    <property type="match status" value="1"/>
</dbReference>
<dbReference type="PROSITE" id="PS51782">
    <property type="entry name" value="LYSM"/>
    <property type="match status" value="1"/>
</dbReference>
<feature type="domain" description="LysM" evidence="3">
    <location>
        <begin position="224"/>
        <end position="281"/>
    </location>
</feature>
<keyword evidence="2" id="KW-0472">Membrane</keyword>
<dbReference type="InterPro" id="IPR018392">
    <property type="entry name" value="LysM"/>
</dbReference>
<proteinExistence type="predicted"/>
<keyword evidence="5" id="KW-1185">Reference proteome</keyword>
<protein>
    <recommendedName>
        <fullName evidence="3">LysM domain-containing protein</fullName>
    </recommendedName>
</protein>